<feature type="transmembrane region" description="Helical" evidence="3">
    <location>
        <begin position="57"/>
        <end position="76"/>
    </location>
</feature>
<evidence type="ECO:0000256" key="3">
    <source>
        <dbReference type="SAM" id="Phobius"/>
    </source>
</evidence>
<dbReference type="InterPro" id="IPR020846">
    <property type="entry name" value="MFS_dom"/>
</dbReference>
<keyword evidence="6" id="KW-1185">Reference proteome</keyword>
<keyword evidence="3" id="KW-0472">Membrane</keyword>
<feature type="transmembrane region" description="Helical" evidence="3">
    <location>
        <begin position="143"/>
        <end position="164"/>
    </location>
</feature>
<dbReference type="SUPFAM" id="SSF103473">
    <property type="entry name" value="MFS general substrate transporter"/>
    <property type="match status" value="1"/>
</dbReference>
<dbReference type="Proteomes" id="UP000011958">
    <property type="component" value="Unassembled WGS sequence"/>
</dbReference>
<dbReference type="RefSeq" id="XP_007875194.1">
    <property type="nucleotide sequence ID" value="XM_007877003.1"/>
</dbReference>
<dbReference type="GO" id="GO:0016020">
    <property type="term" value="C:membrane"/>
    <property type="evidence" value="ECO:0007669"/>
    <property type="project" value="UniProtKB-SubCell"/>
</dbReference>
<dbReference type="AlphaFoldDB" id="M7NMF1"/>
<feature type="transmembrane region" description="Helical" evidence="3">
    <location>
        <begin position="343"/>
        <end position="364"/>
    </location>
</feature>
<feature type="transmembrane region" description="Helical" evidence="3">
    <location>
        <begin position="370"/>
        <end position="395"/>
    </location>
</feature>
<evidence type="ECO:0000256" key="1">
    <source>
        <dbReference type="ARBA" id="ARBA00004141"/>
    </source>
</evidence>
<dbReference type="OrthoDB" id="6509908at2759"/>
<feature type="transmembrane region" description="Helical" evidence="3">
    <location>
        <begin position="176"/>
        <end position="196"/>
    </location>
</feature>
<feature type="transmembrane region" description="Helical" evidence="3">
    <location>
        <begin position="251"/>
        <end position="270"/>
    </location>
</feature>
<organism evidence="5 6">
    <name type="scientific">Pneumocystis murina (strain B123)</name>
    <name type="common">Mouse pneumocystis pneumonia agent</name>
    <name type="synonym">Pneumocystis carinii f. sp. muris</name>
    <dbReference type="NCBI Taxonomy" id="1069680"/>
    <lineage>
        <taxon>Eukaryota</taxon>
        <taxon>Fungi</taxon>
        <taxon>Dikarya</taxon>
        <taxon>Ascomycota</taxon>
        <taxon>Taphrinomycotina</taxon>
        <taxon>Pneumocystomycetes</taxon>
        <taxon>Pneumocystaceae</taxon>
        <taxon>Pneumocystis</taxon>
    </lineage>
</organism>
<dbReference type="PANTHER" id="PTHR11360:SF252">
    <property type="entry name" value="MAJOR FACILITATOR SUPERFAMILY (MFS) PROFILE DOMAIN-CONTAINING PROTEIN-RELATED"/>
    <property type="match status" value="1"/>
</dbReference>
<dbReference type="eggNOG" id="KOG2504">
    <property type="taxonomic scope" value="Eukaryota"/>
</dbReference>
<comment type="subcellular location">
    <subcellularLocation>
        <location evidence="1">Membrane</location>
        <topology evidence="1">Multi-pass membrane protein</topology>
    </subcellularLocation>
</comment>
<evidence type="ECO:0000256" key="2">
    <source>
        <dbReference type="ARBA" id="ARBA00006727"/>
    </source>
</evidence>
<accession>M7NMF1</accession>
<name>M7NMF1_PNEMU</name>
<dbReference type="InterPro" id="IPR036259">
    <property type="entry name" value="MFS_trans_sf"/>
</dbReference>
<gene>
    <name evidence="5" type="ORF">PNEG_03136</name>
</gene>
<feature type="domain" description="Major facilitator superfamily (MFS) profile" evidence="4">
    <location>
        <begin position="17"/>
        <end position="397"/>
    </location>
</feature>
<feature type="transmembrane region" description="Helical" evidence="3">
    <location>
        <begin position="306"/>
        <end position="331"/>
    </location>
</feature>
<dbReference type="GeneID" id="19896823"/>
<dbReference type="PANTHER" id="PTHR11360">
    <property type="entry name" value="MONOCARBOXYLATE TRANSPORTER"/>
    <property type="match status" value="1"/>
</dbReference>
<keyword evidence="3" id="KW-1133">Transmembrane helix</keyword>
<protein>
    <recommendedName>
        <fullName evidence="4">Major facilitator superfamily (MFS) profile domain-containing protein</fullName>
    </recommendedName>
</protein>
<dbReference type="HOGENOM" id="CLU_001265_1_1_1"/>
<dbReference type="STRING" id="1069680.M7NMF1"/>
<dbReference type="Pfam" id="PF07690">
    <property type="entry name" value="MFS_1"/>
    <property type="match status" value="1"/>
</dbReference>
<dbReference type="EMBL" id="AFWA02000010">
    <property type="protein sequence ID" value="EMR08291.1"/>
    <property type="molecule type" value="Genomic_DNA"/>
</dbReference>
<comment type="caution">
    <text evidence="5">The sequence shown here is derived from an EMBL/GenBank/DDBJ whole genome shotgun (WGS) entry which is preliminary data.</text>
</comment>
<feature type="transmembrane region" description="Helical" evidence="3">
    <location>
        <begin position="21"/>
        <end position="45"/>
    </location>
</feature>
<dbReference type="VEuPathDB" id="FungiDB:PNEG_03136"/>
<feature type="transmembrane region" description="Helical" evidence="3">
    <location>
        <begin position="217"/>
        <end position="239"/>
    </location>
</feature>
<keyword evidence="3" id="KW-0812">Transmembrane</keyword>
<feature type="transmembrane region" description="Helical" evidence="3">
    <location>
        <begin position="112"/>
        <end position="136"/>
    </location>
</feature>
<feature type="transmembrane region" description="Helical" evidence="3">
    <location>
        <begin position="88"/>
        <end position="106"/>
    </location>
</feature>
<dbReference type="GO" id="GO:0022857">
    <property type="term" value="F:transmembrane transporter activity"/>
    <property type="evidence" value="ECO:0007669"/>
    <property type="project" value="InterPro"/>
</dbReference>
<proteinExistence type="inferred from homology"/>
<evidence type="ECO:0000259" key="4">
    <source>
        <dbReference type="PROSITE" id="PS50850"/>
    </source>
</evidence>
<dbReference type="PROSITE" id="PS50850">
    <property type="entry name" value="MFS"/>
    <property type="match status" value="1"/>
</dbReference>
<dbReference type="InterPro" id="IPR050327">
    <property type="entry name" value="Proton-linked_MCT"/>
</dbReference>
<sequence length="415" mass="46500">MNPSNEKPIIRDRGLECWLQALKAHLLIFVSWGIVNSFGIFQTYYKSTLLKDSSLSNIAWIGTVQGFSIILVSLLIGPVYDRGYTRPLIIFGSFLIIFGMIMMSISKKYYQFFIYEALCIGIGSGCIFIPSLGIITRYFDKKLSLAAGLITSGASVGGLIFPILFEFLIHKIGFTWTIRVFALVSFILIIISIIITEVYTFSNRSPYLFNFSSLKDYTFMIFNISAFFIFTGIYFPYFYLPMYAKALGSHFSTYFISIINLTSIFGRVITGVIADYKGPLNTFILSSLALVILTYAWIGIRNIPGLFIFSVLYGLFAGAVMSLPSAIIIKLSSNLNFVGTQMSICLLFTGIGFLIGTPIDGIILKHSNRAFFWAQIFSATIMLVGVFTLFLIVYLKRNRVLIPKTSSGASFYRPL</sequence>
<comment type="similarity">
    <text evidence="2">Belongs to the major facilitator superfamily. Monocarboxylate porter (TC 2.A.1.13) family.</text>
</comment>
<feature type="transmembrane region" description="Helical" evidence="3">
    <location>
        <begin position="282"/>
        <end position="300"/>
    </location>
</feature>
<evidence type="ECO:0000313" key="6">
    <source>
        <dbReference type="Proteomes" id="UP000011958"/>
    </source>
</evidence>
<reference evidence="6" key="1">
    <citation type="journal article" date="2016" name="Nat. Commun.">
        <title>Genome analysis of three Pneumocystis species reveals adaptation mechanisms to life exclusively in mammalian hosts.</title>
        <authorList>
            <person name="Ma L."/>
            <person name="Chen Z."/>
            <person name="Huang D.W."/>
            <person name="Kutty G."/>
            <person name="Ishihara M."/>
            <person name="Wang H."/>
            <person name="Abouelleil A."/>
            <person name="Bishop L."/>
            <person name="Davey E."/>
            <person name="Deng R."/>
            <person name="Deng X."/>
            <person name="Fan L."/>
            <person name="Fantoni G."/>
            <person name="Fitzgerald M."/>
            <person name="Gogineni E."/>
            <person name="Goldberg J.M."/>
            <person name="Handley G."/>
            <person name="Hu X."/>
            <person name="Huber C."/>
            <person name="Jiao X."/>
            <person name="Jones K."/>
            <person name="Levin J.Z."/>
            <person name="Liu Y."/>
            <person name="Macdonald P."/>
            <person name="Melnikov A."/>
            <person name="Raley C."/>
            <person name="Sassi M."/>
            <person name="Sherman B.T."/>
            <person name="Song X."/>
            <person name="Sykes S."/>
            <person name="Tran B."/>
            <person name="Walsh L."/>
            <person name="Xia Y."/>
            <person name="Yang J."/>
            <person name="Young S."/>
            <person name="Zeng Q."/>
            <person name="Zheng X."/>
            <person name="Stephens R."/>
            <person name="Nusbaum C."/>
            <person name="Birren B.W."/>
            <person name="Azadi P."/>
            <person name="Lempicki R.A."/>
            <person name="Cuomo C.A."/>
            <person name="Kovacs J.A."/>
        </authorList>
    </citation>
    <scope>NUCLEOTIDE SEQUENCE [LARGE SCALE GENOMIC DNA]</scope>
    <source>
        <strain evidence="6">B123</strain>
    </source>
</reference>
<evidence type="ECO:0000313" key="5">
    <source>
        <dbReference type="EMBL" id="EMR08291.1"/>
    </source>
</evidence>
<dbReference type="Gene3D" id="1.20.1250.20">
    <property type="entry name" value="MFS general substrate transporter like domains"/>
    <property type="match status" value="2"/>
</dbReference>
<dbReference type="InterPro" id="IPR011701">
    <property type="entry name" value="MFS"/>
</dbReference>
<dbReference type="OMA" id="LNRVRCR"/>